<feature type="domain" description="AB hydrolase-1" evidence="3">
    <location>
        <begin position="36"/>
        <end position="282"/>
    </location>
</feature>
<gene>
    <name evidence="4" type="ORF">GCM10010406_44570</name>
</gene>
<evidence type="ECO:0000256" key="2">
    <source>
        <dbReference type="SAM" id="MobiDB-lite"/>
    </source>
</evidence>
<keyword evidence="5" id="KW-1185">Reference proteome</keyword>
<reference evidence="4 5" key="1">
    <citation type="journal article" date="2019" name="Int. J. Syst. Evol. Microbiol.">
        <title>The Global Catalogue of Microorganisms (GCM) 10K type strain sequencing project: providing services to taxonomists for standard genome sequencing and annotation.</title>
        <authorList>
            <consortium name="The Broad Institute Genomics Platform"/>
            <consortium name="The Broad Institute Genome Sequencing Center for Infectious Disease"/>
            <person name="Wu L."/>
            <person name="Ma J."/>
        </authorList>
    </citation>
    <scope>NUCLEOTIDE SEQUENCE [LARGE SCALE GENOMIC DNA]</scope>
    <source>
        <strain evidence="4 5">JCM 6307</strain>
    </source>
</reference>
<sequence>MNRFAPVTPAREFRVVSSAGTPLHVEVHGPEGAPTVVLSHGWTCSTVFWAPVVRDLAADHRVVLYDQRGHGRSAAPGRDGYSTAALADDLEAVLDAAVDRGERVLLAGHSMGGMTIMAAADRPAVRDRAAAVLLANTGAGSLVAEATVLPLRAGALRHALQRAVLSSALPLGPISAVSRAALKYGTMGPDSAKDAVQACAQLVHACPRRVRAGWGRMLAALEVEANLVHLTAPTAVLTSTVDRLTPPVLARRIADALPNCVGVTELPGLGHMTPLEDPDAVVGLLRKLSADHLSDGRPSAGRPRGAAASDPVTATATAPVAEGENA</sequence>
<evidence type="ECO:0000313" key="4">
    <source>
        <dbReference type="EMBL" id="GAA2503106.1"/>
    </source>
</evidence>
<dbReference type="Proteomes" id="UP001501358">
    <property type="component" value="Unassembled WGS sequence"/>
</dbReference>
<dbReference type="SUPFAM" id="SSF53474">
    <property type="entry name" value="alpha/beta-Hydrolases"/>
    <property type="match status" value="1"/>
</dbReference>
<protein>
    <submittedName>
        <fullName evidence="4">Alpha/beta hydrolase</fullName>
    </submittedName>
</protein>
<dbReference type="InterPro" id="IPR029058">
    <property type="entry name" value="AB_hydrolase_fold"/>
</dbReference>
<dbReference type="GO" id="GO:0016787">
    <property type="term" value="F:hydrolase activity"/>
    <property type="evidence" value="ECO:0007669"/>
    <property type="project" value="UniProtKB-KW"/>
</dbReference>
<dbReference type="PANTHER" id="PTHR43798:SF31">
    <property type="entry name" value="AB HYDROLASE SUPERFAMILY PROTEIN YCLE"/>
    <property type="match status" value="1"/>
</dbReference>
<keyword evidence="1 4" id="KW-0378">Hydrolase</keyword>
<dbReference type="Gene3D" id="3.40.50.1820">
    <property type="entry name" value="alpha/beta hydrolase"/>
    <property type="match status" value="1"/>
</dbReference>
<comment type="caution">
    <text evidence="4">The sequence shown here is derived from an EMBL/GenBank/DDBJ whole genome shotgun (WGS) entry which is preliminary data.</text>
</comment>
<name>A0ABN3MJE1_9ACTN</name>
<dbReference type="InterPro" id="IPR050266">
    <property type="entry name" value="AB_hydrolase_sf"/>
</dbReference>
<dbReference type="InterPro" id="IPR000073">
    <property type="entry name" value="AB_hydrolase_1"/>
</dbReference>
<accession>A0ABN3MJE1</accession>
<organism evidence="4 5">
    <name type="scientific">Streptomyces thermolineatus</name>
    <dbReference type="NCBI Taxonomy" id="44033"/>
    <lineage>
        <taxon>Bacteria</taxon>
        <taxon>Bacillati</taxon>
        <taxon>Actinomycetota</taxon>
        <taxon>Actinomycetes</taxon>
        <taxon>Kitasatosporales</taxon>
        <taxon>Streptomycetaceae</taxon>
        <taxon>Streptomyces</taxon>
    </lineage>
</organism>
<evidence type="ECO:0000313" key="5">
    <source>
        <dbReference type="Proteomes" id="UP001501358"/>
    </source>
</evidence>
<dbReference type="RefSeq" id="WP_344385030.1">
    <property type="nucleotide sequence ID" value="NZ_BAAATA010000033.1"/>
</dbReference>
<feature type="region of interest" description="Disordered" evidence="2">
    <location>
        <begin position="293"/>
        <end position="326"/>
    </location>
</feature>
<dbReference type="EMBL" id="BAAATA010000033">
    <property type="protein sequence ID" value="GAA2503106.1"/>
    <property type="molecule type" value="Genomic_DNA"/>
</dbReference>
<evidence type="ECO:0000256" key="1">
    <source>
        <dbReference type="ARBA" id="ARBA00022801"/>
    </source>
</evidence>
<proteinExistence type="predicted"/>
<dbReference type="PANTHER" id="PTHR43798">
    <property type="entry name" value="MONOACYLGLYCEROL LIPASE"/>
    <property type="match status" value="1"/>
</dbReference>
<feature type="compositionally biased region" description="Low complexity" evidence="2">
    <location>
        <begin position="296"/>
        <end position="326"/>
    </location>
</feature>
<dbReference type="Pfam" id="PF12697">
    <property type="entry name" value="Abhydrolase_6"/>
    <property type="match status" value="1"/>
</dbReference>
<evidence type="ECO:0000259" key="3">
    <source>
        <dbReference type="Pfam" id="PF12697"/>
    </source>
</evidence>